<protein>
    <submittedName>
        <fullName evidence="1">Uncharacterized protein</fullName>
    </submittedName>
</protein>
<dbReference type="EMBL" id="CM056785">
    <property type="protein sequence ID" value="KAJ8728465.1"/>
    <property type="molecule type" value="Genomic_DNA"/>
</dbReference>
<reference evidence="1" key="1">
    <citation type="submission" date="2023-03" db="EMBL/GenBank/DDBJ databases">
        <title>Chromosome-level genomes of two armyworms, Mythimna separata and Mythimna loreyi, provide insights into the biosynthesis and reception of sex pheromones.</title>
        <authorList>
            <person name="Zhao H."/>
        </authorList>
    </citation>
    <scope>NUCLEOTIDE SEQUENCE</scope>
    <source>
        <strain evidence="1">BeijingLab</strain>
    </source>
</reference>
<organism evidence="1 2">
    <name type="scientific">Mythimna loreyi</name>
    <dbReference type="NCBI Taxonomy" id="667449"/>
    <lineage>
        <taxon>Eukaryota</taxon>
        <taxon>Metazoa</taxon>
        <taxon>Ecdysozoa</taxon>
        <taxon>Arthropoda</taxon>
        <taxon>Hexapoda</taxon>
        <taxon>Insecta</taxon>
        <taxon>Pterygota</taxon>
        <taxon>Neoptera</taxon>
        <taxon>Endopterygota</taxon>
        <taxon>Lepidoptera</taxon>
        <taxon>Glossata</taxon>
        <taxon>Ditrysia</taxon>
        <taxon>Noctuoidea</taxon>
        <taxon>Noctuidae</taxon>
        <taxon>Noctuinae</taxon>
        <taxon>Hadenini</taxon>
        <taxon>Mythimna</taxon>
    </lineage>
</organism>
<proteinExistence type="predicted"/>
<evidence type="ECO:0000313" key="1">
    <source>
        <dbReference type="EMBL" id="KAJ8728465.1"/>
    </source>
</evidence>
<gene>
    <name evidence="1" type="ORF">PYW08_016850</name>
</gene>
<comment type="caution">
    <text evidence="1">The sequence shown here is derived from an EMBL/GenBank/DDBJ whole genome shotgun (WGS) entry which is preliminary data.</text>
</comment>
<evidence type="ECO:0000313" key="2">
    <source>
        <dbReference type="Proteomes" id="UP001231649"/>
    </source>
</evidence>
<sequence>MVAMAKMRSVVLCVCVVATCWGGAAAQMGRNNITRSMLQELTEVLDREPVRFTEPVFNESLYVAGLQFDMRAMGLLYNNSHLVIDTIAKKQAYPEGVVEVSDGHFNVKPLRQEWRALLVHYAGPTSFVVAALLVMAVLPLVGLFWCCWYCCRMGRRRRPFDRKYDEWVKGILAIVLIGLLTAFLFGVVCAFATDSQVDAGAKEISVSMRQGLHDLRVFLNETKVWAQTLLLTNFGIFTERLNKQPQTLGMKASWKLGAFSRAASVTTLNQMVQQLDSVQEKLRSVHALTATLRHNADLLNSGLRKVKNQLLQTLAKCDQPKCRALQEKYKIGQLDTEIQYSRMLDKYFPTMPDVTELLNNVTQLLDSGIKEDMAEGQRVFDDFQRNIQRSIDERMPDVARSLGRIGEKLRELSSAVGRALDKVDARLVQYEHYADDYDELYARYGPYRRYAALAASIALLLITSLLTMGLMCGVCGKRPDVYGASDCCNKGAGSKCLLFGIFLIFVLGSVVTAVMLVHFLFGVGATRFICDPLTEPRGNRLFQDVDNMVDLEMMMFDEHRDPNFTLTSAVLACHRNETLYKTLHLWRFFNMPRLRADVLLALSARPPAPPPPARAPRVHILRDGARRKLQQLAATGLSDFDFDRILSALETNMTSLALEPLAAQLNSTARSLQQPLFAAEAASLRRASAALAELQRDVLRPMLDISNKLNVTARELRDDLRFNHSSLNEAVWHLMHETDEGEDFFNDIGMWALENLTMTMINYVTEKVGTFITTLEDSLLEGAARCGPMSNAFNATRDAFCHKTLMPVNGFWMSLCWCVLLLLPLLLVAQRLARLYRRAEPYPGPLVDAEYLYDAYADRDNVPLANGSKRSTLDIEGKIQEWRERSQPSAPPLEPPGPPAPPVAATRLLLAGDDVVCQLVPPPALLDDLKTRLDQKDEDNESGIHESE</sequence>
<name>A0ACC2R0A4_9NEOP</name>
<dbReference type="Proteomes" id="UP001231649">
    <property type="component" value="Chromosome 9"/>
</dbReference>
<accession>A0ACC2R0A4</accession>
<keyword evidence="2" id="KW-1185">Reference proteome</keyword>